<dbReference type="Proteomes" id="UP000220752">
    <property type="component" value="Unassembled WGS sequence"/>
</dbReference>
<protein>
    <recommendedName>
        <fullName evidence="4 12">Ribosomal RNA small subunit methyltransferase E</fullName>
        <ecNumber evidence="3 12">2.1.1.193</ecNumber>
    </recommendedName>
</protein>
<evidence type="ECO:0000256" key="8">
    <source>
        <dbReference type="ARBA" id="ARBA00022679"/>
    </source>
</evidence>
<evidence type="ECO:0000256" key="4">
    <source>
        <dbReference type="ARBA" id="ARBA00013673"/>
    </source>
</evidence>
<dbReference type="InterPro" id="IPR046887">
    <property type="entry name" value="RsmE_PUA-like"/>
</dbReference>
<keyword evidence="5 12" id="KW-0963">Cytoplasm</keyword>
<accession>A0A2A6ZCZ3</accession>
<reference evidence="15 16" key="1">
    <citation type="journal article" date="2017" name="Front. Microbiol.">
        <title>New Insights into the Diversity of the Genus Faecalibacterium.</title>
        <authorList>
            <person name="Benevides L."/>
            <person name="Burman S."/>
            <person name="Martin R."/>
            <person name="Robert V."/>
            <person name="Thomas M."/>
            <person name="Miquel S."/>
            <person name="Chain F."/>
            <person name="Sokol H."/>
            <person name="Bermudez-Humaran L.G."/>
            <person name="Morrison M."/>
            <person name="Langella P."/>
            <person name="Azevedo V.A."/>
            <person name="Chatel J.M."/>
            <person name="Soares S."/>
        </authorList>
    </citation>
    <scope>NUCLEOTIDE SEQUENCE [LARGE SCALE GENOMIC DNA]</scope>
    <source>
        <strain evidence="16">CNCM I-4540</strain>
    </source>
</reference>
<proteinExistence type="inferred from homology"/>
<dbReference type="AlphaFoldDB" id="A0A2A6ZCZ3"/>
<sequence length="247" mass="26425">MPHRYFTTEISDGTATLRGADAHHLARVMRARLGDTVILCDGNAVEYTATITGFGDECVEFRVEPGYPSAAEPSVEVTLLAGYPKQDKLEQIIKHGVELGAAHIVPFFSRYCVAAPKKEEQKNERYNRIAAEAAKQCGRGVLPDVALPLPNFGAVCRTFDQYDLVLFCYECGGVPLRDLLAAAKPADGEKLKIAIVTGAEGGFAAEEAEMAAKAGARTVGLGPRILRCETAPLAVLASVMTLTGNLE</sequence>
<comment type="function">
    <text evidence="10 12">Specifically methylates the N3 position of the uracil ring of uridine 1498 (m3U1498) in 16S rRNA. Acts on the fully assembled 30S ribosomal subunit.</text>
</comment>
<dbReference type="InterPro" id="IPR029026">
    <property type="entry name" value="tRNA_m1G_MTases_N"/>
</dbReference>
<evidence type="ECO:0000256" key="6">
    <source>
        <dbReference type="ARBA" id="ARBA00022552"/>
    </source>
</evidence>
<dbReference type="EC" id="2.1.1.193" evidence="3 12"/>
<dbReference type="SUPFAM" id="SSF88697">
    <property type="entry name" value="PUA domain-like"/>
    <property type="match status" value="1"/>
</dbReference>
<evidence type="ECO:0000256" key="5">
    <source>
        <dbReference type="ARBA" id="ARBA00022490"/>
    </source>
</evidence>
<dbReference type="CDD" id="cd18084">
    <property type="entry name" value="RsmE-like"/>
    <property type="match status" value="1"/>
</dbReference>
<keyword evidence="8 12" id="KW-0808">Transferase</keyword>
<dbReference type="GO" id="GO:0005737">
    <property type="term" value="C:cytoplasm"/>
    <property type="evidence" value="ECO:0007669"/>
    <property type="project" value="UniProtKB-SubCell"/>
</dbReference>
<evidence type="ECO:0000256" key="11">
    <source>
        <dbReference type="ARBA" id="ARBA00047944"/>
    </source>
</evidence>
<evidence type="ECO:0000256" key="9">
    <source>
        <dbReference type="ARBA" id="ARBA00022691"/>
    </source>
</evidence>
<feature type="domain" description="Ribosomal RNA small subunit methyltransferase E methyltransferase" evidence="13">
    <location>
        <begin position="73"/>
        <end position="239"/>
    </location>
</feature>
<evidence type="ECO:0000256" key="1">
    <source>
        <dbReference type="ARBA" id="ARBA00004496"/>
    </source>
</evidence>
<comment type="similarity">
    <text evidence="2 12">Belongs to the RNA methyltransferase RsmE family.</text>
</comment>
<name>A0A2A6ZCZ3_9FIRM</name>
<dbReference type="InterPro" id="IPR029028">
    <property type="entry name" value="Alpha/beta_knot_MTases"/>
</dbReference>
<dbReference type="PIRSF" id="PIRSF015601">
    <property type="entry name" value="MTase_slr0722"/>
    <property type="match status" value="1"/>
</dbReference>
<evidence type="ECO:0000259" key="14">
    <source>
        <dbReference type="Pfam" id="PF20260"/>
    </source>
</evidence>
<evidence type="ECO:0000256" key="12">
    <source>
        <dbReference type="PIRNR" id="PIRNR015601"/>
    </source>
</evidence>
<evidence type="ECO:0000256" key="7">
    <source>
        <dbReference type="ARBA" id="ARBA00022603"/>
    </source>
</evidence>
<dbReference type="PANTHER" id="PTHR30027:SF3">
    <property type="entry name" value="16S RRNA (URACIL(1498)-N(3))-METHYLTRANSFERASE"/>
    <property type="match status" value="1"/>
</dbReference>
<gene>
    <name evidence="15" type="ORF">CGS46_04355</name>
</gene>
<dbReference type="Pfam" id="PF04452">
    <property type="entry name" value="Methyltrans_RNA"/>
    <property type="match status" value="1"/>
</dbReference>
<comment type="catalytic activity">
    <reaction evidence="11 12">
        <text>uridine(1498) in 16S rRNA + S-adenosyl-L-methionine = N(3)-methyluridine(1498) in 16S rRNA + S-adenosyl-L-homocysteine + H(+)</text>
        <dbReference type="Rhea" id="RHEA:42920"/>
        <dbReference type="Rhea" id="RHEA-COMP:10283"/>
        <dbReference type="Rhea" id="RHEA-COMP:10284"/>
        <dbReference type="ChEBI" id="CHEBI:15378"/>
        <dbReference type="ChEBI" id="CHEBI:57856"/>
        <dbReference type="ChEBI" id="CHEBI:59789"/>
        <dbReference type="ChEBI" id="CHEBI:65315"/>
        <dbReference type="ChEBI" id="CHEBI:74502"/>
        <dbReference type="EC" id="2.1.1.193"/>
    </reaction>
</comment>
<evidence type="ECO:0000256" key="10">
    <source>
        <dbReference type="ARBA" id="ARBA00025699"/>
    </source>
</evidence>
<dbReference type="GO" id="GO:0070042">
    <property type="term" value="F:rRNA (uridine-N3-)-methyltransferase activity"/>
    <property type="evidence" value="ECO:0007669"/>
    <property type="project" value="TreeGrafter"/>
</dbReference>
<evidence type="ECO:0000256" key="2">
    <source>
        <dbReference type="ARBA" id="ARBA00005528"/>
    </source>
</evidence>
<keyword evidence="9 12" id="KW-0949">S-adenosyl-L-methionine</keyword>
<comment type="subcellular location">
    <subcellularLocation>
        <location evidence="1 12">Cytoplasm</location>
    </subcellularLocation>
</comment>
<keyword evidence="7 12" id="KW-0489">Methyltransferase</keyword>
<dbReference type="Pfam" id="PF20260">
    <property type="entry name" value="PUA_4"/>
    <property type="match status" value="1"/>
</dbReference>
<evidence type="ECO:0000313" key="15">
    <source>
        <dbReference type="EMBL" id="PDX59208.1"/>
    </source>
</evidence>
<evidence type="ECO:0000259" key="13">
    <source>
        <dbReference type="Pfam" id="PF04452"/>
    </source>
</evidence>
<keyword evidence="6 12" id="KW-0698">rRNA processing</keyword>
<organism evidence="15 16">
    <name type="scientific">Faecalibacterium langellae</name>
    <dbReference type="NCBI Taxonomy" id="3435293"/>
    <lineage>
        <taxon>Bacteria</taxon>
        <taxon>Bacillati</taxon>
        <taxon>Bacillota</taxon>
        <taxon>Clostridia</taxon>
        <taxon>Eubacteriales</taxon>
        <taxon>Oscillospiraceae</taxon>
        <taxon>Faecalibacterium</taxon>
    </lineage>
</organism>
<feature type="domain" description="Ribosomal RNA small subunit methyltransferase E PUA-like" evidence="14">
    <location>
        <begin position="17"/>
        <end position="53"/>
    </location>
</feature>
<comment type="caution">
    <text evidence="15">The sequence shown here is derived from an EMBL/GenBank/DDBJ whole genome shotgun (WGS) entry which is preliminary data.</text>
</comment>
<dbReference type="EMBL" id="NMTQ01000020">
    <property type="protein sequence ID" value="PDX59208.1"/>
    <property type="molecule type" value="Genomic_DNA"/>
</dbReference>
<dbReference type="Gene3D" id="3.40.1280.10">
    <property type="match status" value="1"/>
</dbReference>
<dbReference type="SUPFAM" id="SSF75217">
    <property type="entry name" value="alpha/beta knot"/>
    <property type="match status" value="1"/>
</dbReference>
<evidence type="ECO:0000256" key="3">
    <source>
        <dbReference type="ARBA" id="ARBA00012328"/>
    </source>
</evidence>
<dbReference type="InterPro" id="IPR046886">
    <property type="entry name" value="RsmE_MTase_dom"/>
</dbReference>
<dbReference type="PANTHER" id="PTHR30027">
    <property type="entry name" value="RIBOSOMAL RNA SMALL SUBUNIT METHYLTRANSFERASE E"/>
    <property type="match status" value="1"/>
</dbReference>
<dbReference type="NCBIfam" id="TIGR00046">
    <property type="entry name" value="RsmE family RNA methyltransferase"/>
    <property type="match status" value="1"/>
</dbReference>
<dbReference type="GO" id="GO:0070475">
    <property type="term" value="P:rRNA base methylation"/>
    <property type="evidence" value="ECO:0007669"/>
    <property type="project" value="TreeGrafter"/>
</dbReference>
<evidence type="ECO:0000313" key="16">
    <source>
        <dbReference type="Proteomes" id="UP000220752"/>
    </source>
</evidence>
<keyword evidence="16" id="KW-1185">Reference proteome</keyword>
<dbReference type="InterPro" id="IPR015947">
    <property type="entry name" value="PUA-like_sf"/>
</dbReference>
<dbReference type="InterPro" id="IPR006700">
    <property type="entry name" value="RsmE"/>
</dbReference>